<dbReference type="GO" id="GO:0032787">
    <property type="term" value="P:monocarboxylic acid metabolic process"/>
    <property type="evidence" value="ECO:0007669"/>
    <property type="project" value="UniProtKB-ARBA"/>
</dbReference>
<organism evidence="4 5">
    <name type="scientific">Rhizobium lentis</name>
    <dbReference type="NCBI Taxonomy" id="1138194"/>
    <lineage>
        <taxon>Bacteria</taxon>
        <taxon>Pseudomonadati</taxon>
        <taxon>Pseudomonadota</taxon>
        <taxon>Alphaproteobacteria</taxon>
        <taxon>Hyphomicrobiales</taxon>
        <taxon>Rhizobiaceae</taxon>
        <taxon>Rhizobium/Agrobacterium group</taxon>
        <taxon>Rhizobium</taxon>
    </lineage>
</organism>
<dbReference type="InterPro" id="IPR036291">
    <property type="entry name" value="NAD(P)-bd_dom_sf"/>
</dbReference>
<dbReference type="FunFam" id="3.40.50.720:FF:000173">
    <property type="entry name" value="3-oxoacyl-[acyl-carrier protein] reductase"/>
    <property type="match status" value="1"/>
</dbReference>
<dbReference type="RefSeq" id="WP_221108456.1">
    <property type="nucleotide sequence ID" value="NZ_JABDXY010000012.1"/>
</dbReference>
<gene>
    <name evidence="4" type="ORF">HJB63_25160</name>
</gene>
<evidence type="ECO:0000256" key="1">
    <source>
        <dbReference type="ARBA" id="ARBA00006484"/>
    </source>
</evidence>
<evidence type="ECO:0000313" key="5">
    <source>
        <dbReference type="Proteomes" id="UP000749740"/>
    </source>
</evidence>
<dbReference type="Proteomes" id="UP000749740">
    <property type="component" value="Unassembled WGS sequence"/>
</dbReference>
<dbReference type="AlphaFoldDB" id="A0A9Q3MFK4"/>
<dbReference type="GO" id="GO:0016491">
    <property type="term" value="F:oxidoreductase activity"/>
    <property type="evidence" value="ECO:0007669"/>
    <property type="project" value="UniProtKB-KW"/>
</dbReference>
<dbReference type="InterPro" id="IPR020904">
    <property type="entry name" value="Sc_DH/Rdtase_CS"/>
</dbReference>
<dbReference type="PRINTS" id="PR00080">
    <property type="entry name" value="SDRFAMILY"/>
</dbReference>
<dbReference type="CDD" id="cd05233">
    <property type="entry name" value="SDR_c"/>
    <property type="match status" value="1"/>
</dbReference>
<dbReference type="InterPro" id="IPR050259">
    <property type="entry name" value="SDR"/>
</dbReference>
<dbReference type="PANTHER" id="PTHR42879">
    <property type="entry name" value="3-OXOACYL-(ACYL-CARRIER-PROTEIN) REDUCTASE"/>
    <property type="match status" value="1"/>
</dbReference>
<reference evidence="4" key="1">
    <citation type="submission" date="2020-04" db="EMBL/GenBank/DDBJ databases">
        <title>Global-level population genomics: horizontal gene transfer, symbiosis and evolution in Rhizobia.</title>
        <authorList>
            <person name="Gai Y."/>
        </authorList>
    </citation>
    <scope>NUCLEOTIDE SEQUENCE</scope>
    <source>
        <strain evidence="4">BLR57</strain>
    </source>
</reference>
<dbReference type="EMBL" id="JABDYC010000010">
    <property type="protein sequence ID" value="MBX5025810.1"/>
    <property type="molecule type" value="Genomic_DNA"/>
</dbReference>
<comment type="caution">
    <text evidence="4">The sequence shown here is derived from an EMBL/GenBank/DDBJ whole genome shotgun (WGS) entry which is preliminary data.</text>
</comment>
<dbReference type="PRINTS" id="PR00081">
    <property type="entry name" value="GDHRDH"/>
</dbReference>
<dbReference type="PROSITE" id="PS00061">
    <property type="entry name" value="ADH_SHORT"/>
    <property type="match status" value="1"/>
</dbReference>
<dbReference type="InterPro" id="IPR002347">
    <property type="entry name" value="SDR_fam"/>
</dbReference>
<sequence>MTERTFLVTGASKGIGRALSHRLAAAGHQVVGIARGKDPDFPGALVSLDLNDTQASEEALRELAQLYSFDGVVNNVGLARLHAVGEIDLHDLEDMLRVNLHPTIQTVQALLPAMKAKGWGRIVNVSSMVTTGTPLRSGYAAAKAAVNSLTRTWAMELASSGITVNAVAPGPAETEMFRRNTPAGSAAEARFLSMIPMGRLGRPEEIAAAIAFLLSEDAGFITGQILFVDGGGSVGRSAA</sequence>
<evidence type="ECO:0000256" key="2">
    <source>
        <dbReference type="ARBA" id="ARBA00023002"/>
    </source>
</evidence>
<dbReference type="Gene3D" id="3.40.50.720">
    <property type="entry name" value="NAD(P)-binding Rossmann-like Domain"/>
    <property type="match status" value="1"/>
</dbReference>
<evidence type="ECO:0000313" key="4">
    <source>
        <dbReference type="EMBL" id="MBX5025810.1"/>
    </source>
</evidence>
<dbReference type="Pfam" id="PF13561">
    <property type="entry name" value="adh_short_C2"/>
    <property type="match status" value="1"/>
</dbReference>
<dbReference type="NCBIfam" id="NF005753">
    <property type="entry name" value="PRK07577.1"/>
    <property type="match status" value="1"/>
</dbReference>
<name>A0A9Q3MFK4_9HYPH</name>
<evidence type="ECO:0000259" key="3">
    <source>
        <dbReference type="SMART" id="SM00822"/>
    </source>
</evidence>
<dbReference type="SUPFAM" id="SSF51735">
    <property type="entry name" value="NAD(P)-binding Rossmann-fold domains"/>
    <property type="match status" value="1"/>
</dbReference>
<feature type="domain" description="Ketoreductase" evidence="3">
    <location>
        <begin position="4"/>
        <end position="174"/>
    </location>
</feature>
<accession>A0A9Q3MFK4</accession>
<keyword evidence="2" id="KW-0560">Oxidoreductase</keyword>
<dbReference type="PANTHER" id="PTHR42879:SF2">
    <property type="entry name" value="3-OXOACYL-[ACYL-CARRIER-PROTEIN] REDUCTASE FABG"/>
    <property type="match status" value="1"/>
</dbReference>
<comment type="similarity">
    <text evidence="1">Belongs to the short-chain dehydrogenases/reductases (SDR) family.</text>
</comment>
<proteinExistence type="inferred from homology"/>
<dbReference type="SMART" id="SM00822">
    <property type="entry name" value="PKS_KR"/>
    <property type="match status" value="1"/>
</dbReference>
<protein>
    <submittedName>
        <fullName evidence="4">SDR family oxidoreductase</fullName>
    </submittedName>
</protein>
<dbReference type="InterPro" id="IPR057326">
    <property type="entry name" value="KR_dom"/>
</dbReference>